<evidence type="ECO:0000313" key="3">
    <source>
        <dbReference type="Proteomes" id="UP000059680"/>
    </source>
</evidence>
<sequence>MTPPLKSMGAIKKEIVIRLQSSEKGHKKAIKVAAAVSGVESVTLAGEDKNLLLVIGFGVDSNDLTEKLRRKVGHAEVVELRTVDADELMRVAAANQYPYRYYPGAPPPAPYYGNGGYPPPHQRGGGGGGSGGGYYTPMTMATGGYYGGGGGGYPQYGQSSSYPQYGQSSSYYPPAAAATTNTHTVVHHQYANNDPDSCAIM</sequence>
<reference evidence="2" key="5">
    <citation type="submission" date="2015-10" db="EMBL/GenBank/DDBJ databases">
        <authorList>
            <person name="Sakai H."/>
            <person name="Kawahara Y."/>
            <person name="Matsumoto T."/>
            <person name="Buell C.R."/>
            <person name="Itoh T."/>
        </authorList>
    </citation>
    <scope>NUCLEOTIDE SEQUENCE</scope>
</reference>
<accession>B7E663</accession>
<dbReference type="InterPro" id="IPR042885">
    <property type="entry name" value="HIPP47/16"/>
</dbReference>
<evidence type="ECO:0007829" key="4">
    <source>
        <dbReference type="ProteomicsDB" id="B7E663"/>
    </source>
</evidence>
<organism evidence="1">
    <name type="scientific">Oryza sativa subsp. japonica</name>
    <name type="common">Rice</name>
    <dbReference type="NCBI Taxonomy" id="39947"/>
    <lineage>
        <taxon>Eukaryota</taxon>
        <taxon>Viridiplantae</taxon>
        <taxon>Streptophyta</taxon>
        <taxon>Embryophyta</taxon>
        <taxon>Tracheophyta</taxon>
        <taxon>Spermatophyta</taxon>
        <taxon>Magnoliopsida</taxon>
        <taxon>Liliopsida</taxon>
        <taxon>Poales</taxon>
        <taxon>Poaceae</taxon>
        <taxon>BOP clade</taxon>
        <taxon>Oryzoideae</taxon>
        <taxon>Oryzeae</taxon>
        <taxon>Oryzinae</taxon>
        <taxon>Oryza</taxon>
        <taxon>Oryza sativa</taxon>
    </lineage>
</organism>
<name>B7E663_ORYSJ</name>
<dbReference type="FunCoup" id="B7E663">
    <property type="interactions" value="764"/>
</dbReference>
<dbReference type="ExpressionAtlas" id="B7E663">
    <property type="expression patterns" value="baseline and differential"/>
</dbReference>
<reference evidence="2" key="3">
    <citation type="journal article" date="2013" name="Plant Cell Physiol.">
        <title>Rice Annotation Project Database (RAP-DB): an integrative and interactive database for rice genomics.</title>
        <authorList>
            <person name="Sakai H."/>
            <person name="Lee S.S."/>
            <person name="Tanaka T."/>
            <person name="Numa H."/>
            <person name="Kim J."/>
            <person name="Kawahara Y."/>
            <person name="Wakimoto H."/>
            <person name="Yang C.C."/>
            <person name="Iwamoto M."/>
            <person name="Abe T."/>
            <person name="Yamada Y."/>
            <person name="Muto A."/>
            <person name="Inokuchi H."/>
            <person name="Ikemura T."/>
            <person name="Matsumoto T."/>
            <person name="Sasaki T."/>
            <person name="Itoh T."/>
        </authorList>
    </citation>
    <scope>NUCLEOTIDE SEQUENCE</scope>
</reference>
<reference evidence="3" key="2">
    <citation type="journal article" date="2005" name="Nature">
        <title>The map-based sequence of the rice genome.</title>
        <authorList>
            <consortium name="International rice genome sequencing project (IRGSP)"/>
            <person name="Matsumoto T."/>
            <person name="Wu J."/>
            <person name="Kanamori H."/>
            <person name="Katayose Y."/>
            <person name="Fujisawa M."/>
            <person name="Namiki N."/>
            <person name="Mizuno H."/>
            <person name="Yamamoto K."/>
            <person name="Antonio B.A."/>
            <person name="Baba T."/>
            <person name="Sakata K."/>
            <person name="Nagamura Y."/>
            <person name="Aoki H."/>
            <person name="Arikawa K."/>
            <person name="Arita K."/>
            <person name="Bito T."/>
            <person name="Chiden Y."/>
            <person name="Fujitsuka N."/>
            <person name="Fukunaka R."/>
            <person name="Hamada M."/>
            <person name="Harada C."/>
            <person name="Hayashi A."/>
            <person name="Hijishita S."/>
            <person name="Honda M."/>
            <person name="Hosokawa S."/>
            <person name="Ichikawa Y."/>
            <person name="Idonuma A."/>
            <person name="Iijima M."/>
            <person name="Ikeda M."/>
            <person name="Ikeno M."/>
            <person name="Ito K."/>
            <person name="Ito S."/>
            <person name="Ito T."/>
            <person name="Ito Y."/>
            <person name="Ito Y."/>
            <person name="Iwabuchi A."/>
            <person name="Kamiya K."/>
            <person name="Karasawa W."/>
            <person name="Kurita K."/>
            <person name="Katagiri S."/>
            <person name="Kikuta A."/>
            <person name="Kobayashi H."/>
            <person name="Kobayashi N."/>
            <person name="Machita K."/>
            <person name="Maehara T."/>
            <person name="Masukawa M."/>
            <person name="Mizubayashi T."/>
            <person name="Mukai Y."/>
            <person name="Nagasaki H."/>
            <person name="Nagata Y."/>
            <person name="Naito S."/>
            <person name="Nakashima M."/>
            <person name="Nakama Y."/>
            <person name="Nakamichi Y."/>
            <person name="Nakamura M."/>
            <person name="Meguro A."/>
            <person name="Negishi M."/>
            <person name="Ohta I."/>
            <person name="Ohta T."/>
            <person name="Okamoto M."/>
            <person name="Ono N."/>
            <person name="Saji S."/>
            <person name="Sakaguchi M."/>
            <person name="Sakai K."/>
            <person name="Shibata M."/>
            <person name="Shimokawa T."/>
            <person name="Song J."/>
            <person name="Takazaki Y."/>
            <person name="Terasawa K."/>
            <person name="Tsugane M."/>
            <person name="Tsuji K."/>
            <person name="Ueda S."/>
            <person name="Waki K."/>
            <person name="Yamagata H."/>
            <person name="Yamamoto M."/>
            <person name="Yamamoto S."/>
            <person name="Yamane H."/>
            <person name="Yoshiki S."/>
            <person name="Yoshihara R."/>
            <person name="Yukawa K."/>
            <person name="Zhong H."/>
            <person name="Yano M."/>
            <person name="Yuan Q."/>
            <person name="Ouyang S."/>
            <person name="Liu J."/>
            <person name="Jones K.M."/>
            <person name="Gansberger K."/>
            <person name="Moffat K."/>
            <person name="Hill J."/>
            <person name="Bera J."/>
            <person name="Fadrosh D."/>
            <person name="Jin S."/>
            <person name="Johri S."/>
            <person name="Kim M."/>
            <person name="Overton L."/>
            <person name="Reardon M."/>
            <person name="Tsitrin T."/>
            <person name="Vuong H."/>
            <person name="Weaver B."/>
            <person name="Ciecko A."/>
            <person name="Tallon L."/>
            <person name="Jackson J."/>
            <person name="Pai G."/>
            <person name="Aken S.V."/>
            <person name="Utterback T."/>
            <person name="Reidmuller S."/>
            <person name="Feldblyum T."/>
            <person name="Hsiao J."/>
            <person name="Zismann V."/>
            <person name="Iobst S."/>
            <person name="de Vazeille A.R."/>
            <person name="Buell C.R."/>
            <person name="Ying K."/>
            <person name="Li Y."/>
            <person name="Lu T."/>
            <person name="Huang Y."/>
            <person name="Zhao Q."/>
            <person name="Feng Q."/>
            <person name="Zhang L."/>
            <person name="Zhu J."/>
            <person name="Weng Q."/>
            <person name="Mu J."/>
            <person name="Lu Y."/>
            <person name="Fan D."/>
            <person name="Liu Y."/>
            <person name="Guan J."/>
            <person name="Zhang Y."/>
            <person name="Yu S."/>
            <person name="Liu X."/>
            <person name="Zhang Y."/>
            <person name="Hong G."/>
            <person name="Han B."/>
            <person name="Choisne N."/>
            <person name="Demange N."/>
            <person name="Orjeda G."/>
            <person name="Samain S."/>
            <person name="Cattolico L."/>
            <person name="Pelletier E."/>
            <person name="Couloux A."/>
            <person name="Segurens B."/>
            <person name="Wincker P."/>
            <person name="D'Hont A."/>
            <person name="Scarpelli C."/>
            <person name="Weissenbach J."/>
            <person name="Salanoubat M."/>
            <person name="Quetier F."/>
            <person name="Yu Y."/>
            <person name="Kim H.R."/>
            <person name="Rambo T."/>
            <person name="Currie J."/>
            <person name="Collura K."/>
            <person name="Luo M."/>
            <person name="Yang T."/>
            <person name="Ammiraju J.S.S."/>
            <person name="Engler F."/>
            <person name="Soderlund C."/>
            <person name="Wing R.A."/>
            <person name="Palmer L.E."/>
            <person name="de la Bastide M."/>
            <person name="Spiegel L."/>
            <person name="Nascimento L."/>
            <person name="Zutavern T."/>
            <person name="O'Shaughnessy A."/>
            <person name="Dike S."/>
            <person name="Dedhia N."/>
            <person name="Preston R."/>
            <person name="Balija V."/>
            <person name="McCombie W.R."/>
            <person name="Chow T."/>
            <person name="Chen H."/>
            <person name="Chung M."/>
            <person name="Chen C."/>
            <person name="Shaw J."/>
            <person name="Wu H."/>
            <person name="Hsiao K."/>
            <person name="Chao Y."/>
            <person name="Chu M."/>
            <person name="Cheng C."/>
            <person name="Hour A."/>
            <person name="Lee P."/>
            <person name="Lin S."/>
            <person name="Lin Y."/>
            <person name="Liou J."/>
            <person name="Liu S."/>
            <person name="Hsing Y."/>
            <person name="Raghuvanshi S."/>
            <person name="Mohanty A."/>
            <person name="Bharti A.K."/>
            <person name="Gaur A."/>
            <person name="Gupta V."/>
            <person name="Kumar D."/>
            <person name="Ravi V."/>
            <person name="Vij S."/>
            <person name="Kapur A."/>
            <person name="Khurana P."/>
            <person name="Khurana P."/>
            <person name="Khurana J.P."/>
            <person name="Tyagi A.K."/>
            <person name="Gaikwad K."/>
            <person name="Singh A."/>
            <person name="Dalal V."/>
            <person name="Srivastava S."/>
            <person name="Dixit A."/>
            <person name="Pal A.K."/>
            <person name="Ghazi I.A."/>
            <person name="Yadav M."/>
            <person name="Pandit A."/>
            <person name="Bhargava A."/>
            <person name="Sureshbabu K."/>
            <person name="Batra K."/>
            <person name="Sharma T.R."/>
            <person name="Mohapatra T."/>
            <person name="Singh N.K."/>
            <person name="Messing J."/>
            <person name="Nelson A.B."/>
            <person name="Fuks G."/>
            <person name="Kavchok S."/>
            <person name="Keizer G."/>
            <person name="Linton E."/>
            <person name="Llaca V."/>
            <person name="Song R."/>
            <person name="Tanyolac B."/>
            <person name="Young S."/>
            <person name="Ho-Il K."/>
            <person name="Hahn J.H."/>
            <person name="Sangsakoo G."/>
            <person name="Vanavichit A."/>
            <person name="de Mattos Luiz.A.T."/>
            <person name="Zimmer P.D."/>
            <person name="Malone G."/>
            <person name="Dellagostin O."/>
            <person name="de Oliveira A.C."/>
            <person name="Bevan M."/>
            <person name="Bancroft I."/>
            <person name="Minx P."/>
            <person name="Cordum H."/>
            <person name="Wilson R."/>
            <person name="Cheng Z."/>
            <person name="Jin W."/>
            <person name="Jiang J."/>
            <person name="Leong S.A."/>
            <person name="Iwama H."/>
            <person name="Gojobori T."/>
            <person name="Itoh T."/>
            <person name="Niimura Y."/>
            <person name="Fujii Y."/>
            <person name="Habara T."/>
            <person name="Sakai H."/>
            <person name="Sato Y."/>
            <person name="Wilson G."/>
            <person name="Kumar K."/>
            <person name="McCouch S."/>
            <person name="Juretic N."/>
            <person name="Hoen D."/>
            <person name="Wright S."/>
            <person name="Bruskiewich R."/>
            <person name="Bureau T."/>
            <person name="Miyao A."/>
            <person name="Hirochika H."/>
            <person name="Nishikawa T."/>
            <person name="Kadowaki K."/>
            <person name="Sugiura M."/>
            <person name="Burr B."/>
            <person name="Sasaki T."/>
        </authorList>
    </citation>
    <scope>NUCLEOTIDE SEQUENCE [LARGE SCALE GENOMIC DNA]</scope>
    <source>
        <strain evidence="3">cv. Nipponbare</strain>
    </source>
</reference>
<dbReference type="PANTHER" id="PTHR46932">
    <property type="entry name" value="HEAVY METAL-ASSOCIATED ISOPRENYLATED PLANT PROTEIN 47"/>
    <property type="match status" value="1"/>
</dbReference>
<evidence type="ECO:0000313" key="2">
    <source>
        <dbReference type="EMBL" id="BAS89621.1"/>
    </source>
</evidence>
<dbReference type="Proteomes" id="UP000059680">
    <property type="component" value="Chromosome 4"/>
</dbReference>
<protein>
    <submittedName>
        <fullName evidence="2">Os04g0468600 protein</fullName>
    </submittedName>
    <submittedName>
        <fullName evidence="1">cDNA clone:006-303-A07, full insert sequence</fullName>
    </submittedName>
</protein>
<dbReference type="eggNOG" id="ENOG502R5X0">
    <property type="taxonomic scope" value="Eukaryota"/>
</dbReference>
<dbReference type="Gramene" id="Os04t0468600-01">
    <property type="protein sequence ID" value="Os04t0468600-01"/>
    <property type="gene ID" value="Os04g0468600"/>
</dbReference>
<dbReference type="OMA" id="ARDHHYY"/>
<dbReference type="EMBL" id="AK061332">
    <property type="protein sequence ID" value="BAG87860.1"/>
    <property type="molecule type" value="mRNA"/>
</dbReference>
<evidence type="ECO:0000313" key="1">
    <source>
        <dbReference type="EMBL" id="BAG87860.1"/>
    </source>
</evidence>
<dbReference type="EMBL" id="AP014960">
    <property type="protein sequence ID" value="BAS89621.1"/>
    <property type="molecule type" value="Genomic_DNA"/>
</dbReference>
<dbReference type="SMR" id="B7E663"/>
<keyword evidence="3" id="KW-1185">Reference proteome</keyword>
<reference evidence="2 3" key="4">
    <citation type="journal article" date="2013" name="Rice">
        <title>Improvement of the Oryza sativa Nipponbare reference genome using next generation sequence and optical map data.</title>
        <authorList>
            <person name="Kawahara Y."/>
            <person name="de la Bastide M."/>
            <person name="Hamilton J.P."/>
            <person name="Kanamori H."/>
            <person name="McCombie W.R."/>
            <person name="Ouyang S."/>
            <person name="Schwartz D.C."/>
            <person name="Tanaka T."/>
            <person name="Wu J."/>
            <person name="Zhou S."/>
            <person name="Childs K.L."/>
            <person name="Davidson R.M."/>
            <person name="Lin H."/>
            <person name="Quesada-Ocampo L."/>
            <person name="Vaillancourt B."/>
            <person name="Sakai H."/>
            <person name="Lee S.S."/>
            <person name="Kim J."/>
            <person name="Numa H."/>
            <person name="Itoh T."/>
            <person name="Buell C.R."/>
            <person name="Matsumoto T."/>
        </authorList>
    </citation>
    <scope>NUCLEOTIDE SEQUENCE [LARGE SCALE GENOMIC DNA]</scope>
    <source>
        <strain evidence="3">cv. Nipponbare</strain>
    </source>
</reference>
<dbReference type="AlphaFoldDB" id="B7E663"/>
<dbReference type="Gene3D" id="3.30.70.100">
    <property type="match status" value="1"/>
</dbReference>
<keyword evidence="4" id="KW-1267">Proteomics identification</keyword>
<proteinExistence type="evidence at protein level"/>
<gene>
    <name evidence="2" type="ordered locus">Os04g0468600</name>
    <name evidence="2" type="ORF">OSNPB_040468600</name>
</gene>
<dbReference type="InParanoid" id="B7E663"/>
<dbReference type="PANTHER" id="PTHR46932:SF12">
    <property type="entry name" value="HEAVY METAL-ASSOCIATED ISOPRENYLATED PLANT PROTEIN 47"/>
    <property type="match status" value="1"/>
</dbReference>
<reference evidence="1" key="1">
    <citation type="journal article" date="2003" name="Science">
        <title>Collection, Mapping, and Annotation of Over 28,000 cDNA Clones from japonica Rice.</title>
        <authorList>
            <person name="Kikuchi S."/>
            <person name="Satoh K."/>
            <person name="Nagata T."/>
            <person name="Kawagashira N."/>
            <person name="Doi K."/>
            <person name="Kishimoto N."/>
            <person name="Yazaki J."/>
            <person name="Ishikawa M."/>
            <person name="Yamada H."/>
            <person name="Ooka H."/>
            <person name="Hotta I."/>
            <person name="Kojima K."/>
            <person name="Namiki T."/>
            <person name="Ohneda E."/>
            <person name="Yahagi W."/>
            <person name="Suzuki K."/>
            <person name="Li C."/>
            <person name="Ohtsuki K."/>
            <person name="Shishiki T."/>
            <person name="Otomo Y."/>
            <person name="Murakami K."/>
            <person name="Iida Y."/>
            <person name="Sugano S."/>
            <person name="Fujimura T."/>
            <person name="Suzuki Y."/>
            <person name="Tsunoda Y."/>
            <person name="Kurosaki T."/>
            <person name="Kodama T."/>
            <person name="Masuda H."/>
            <person name="Kobayashi M."/>
            <person name="Xie Q."/>
            <person name="Lu M."/>
            <person name="Narikawa R."/>
            <person name="Sugiyama A."/>
            <person name="Mizuno K."/>
            <person name="Yokomizo S."/>
            <person name="Niikura J."/>
            <person name="Ikeda R."/>
            <person name="Ishibiki J."/>
            <person name="Kawamata M."/>
            <person name="Yoshimura A."/>
            <person name="Miura J."/>
            <person name="Kusumegi T."/>
            <person name="Oka M."/>
            <person name="Ryu R."/>
            <person name="Ueda M."/>
            <person name="Matsubara K."/>
            <person name="Kawai J."/>
            <person name="Carninci P."/>
            <person name="Adachi J."/>
            <person name="Aizawa K."/>
            <person name="Arakawa T."/>
            <person name="Fukuda S."/>
            <person name="Hara A."/>
            <person name="Hashidume W."/>
            <person name="Hayatsu N."/>
            <person name="Imotani K."/>
            <person name="Ishii Y."/>
            <person name="Itoh M."/>
            <person name="Kagawa I."/>
            <person name="Kondo S."/>
            <person name="Konno H."/>
            <person name="Miyazaki A."/>
            <person name="Osato N."/>
            <person name="Ota Y."/>
            <person name="Saito R."/>
            <person name="Sasaki D."/>
            <person name="Sato K."/>
            <person name="Shibata K."/>
            <person name="Shinagawa A."/>
            <person name="Shiraki T."/>
            <person name="Yoshino M."/>
            <person name="Hayashizaki Y."/>
        </authorList>
    </citation>
    <scope>NUCLEOTIDE SEQUENCE</scope>
</reference>
<dbReference type="STRING" id="39947.B7E663"/>
<dbReference type="PaxDb" id="39947-B7E663"/>